<evidence type="ECO:0008006" key="3">
    <source>
        <dbReference type="Google" id="ProtNLM"/>
    </source>
</evidence>
<proteinExistence type="predicted"/>
<keyword evidence="2" id="KW-1185">Reference proteome</keyword>
<organism evidence="1 2">
    <name type="scientific">Roseicitreum antarcticum</name>
    <dbReference type="NCBI Taxonomy" id="564137"/>
    <lineage>
        <taxon>Bacteria</taxon>
        <taxon>Pseudomonadati</taxon>
        <taxon>Pseudomonadota</taxon>
        <taxon>Alphaproteobacteria</taxon>
        <taxon>Rhodobacterales</taxon>
        <taxon>Paracoccaceae</taxon>
        <taxon>Roseicitreum</taxon>
    </lineage>
</organism>
<sequence>MRIVADPSAKRAAKTEQARAARRAAFQTEADPLIGKVLRGEVSKDEYAARVEEIRARFPYPEEE</sequence>
<dbReference type="RefSeq" id="WP_092892194.1">
    <property type="nucleotide sequence ID" value="NZ_CP061502.1"/>
</dbReference>
<evidence type="ECO:0000313" key="2">
    <source>
        <dbReference type="Proteomes" id="UP000198539"/>
    </source>
</evidence>
<name>A0A1H3E877_9RHOB</name>
<gene>
    <name evidence="1" type="ORF">SAMN04488238_11822</name>
</gene>
<dbReference type="EMBL" id="FNOM01000018">
    <property type="protein sequence ID" value="SDX74089.1"/>
    <property type="molecule type" value="Genomic_DNA"/>
</dbReference>
<dbReference type="STRING" id="564137.SAMN04488238_11822"/>
<dbReference type="AlphaFoldDB" id="A0A1H3E877"/>
<protein>
    <recommendedName>
        <fullName evidence="3">Antitoxin VbhA domain-containing protein</fullName>
    </recommendedName>
</protein>
<reference evidence="1 2" key="1">
    <citation type="submission" date="2016-10" db="EMBL/GenBank/DDBJ databases">
        <authorList>
            <person name="de Groot N.N."/>
        </authorList>
    </citation>
    <scope>NUCLEOTIDE SEQUENCE [LARGE SCALE GENOMIC DNA]</scope>
    <source>
        <strain evidence="1 2">CGMCC 1.8894</strain>
    </source>
</reference>
<dbReference type="Proteomes" id="UP000198539">
    <property type="component" value="Unassembled WGS sequence"/>
</dbReference>
<evidence type="ECO:0000313" key="1">
    <source>
        <dbReference type="EMBL" id="SDX74089.1"/>
    </source>
</evidence>
<accession>A0A1H3E877</accession>